<feature type="transmembrane region" description="Helical" evidence="6">
    <location>
        <begin position="156"/>
        <end position="174"/>
    </location>
</feature>
<dbReference type="PANTHER" id="PTHR47089">
    <property type="entry name" value="ABC TRANSPORTER, PERMEASE PROTEIN"/>
    <property type="match status" value="1"/>
</dbReference>
<dbReference type="Proteomes" id="UP000010792">
    <property type="component" value="Chromosome"/>
</dbReference>
<accession>L0NGX4</accession>
<protein>
    <submittedName>
        <fullName evidence="7">Putative ABC transporter (Permease protein)</fullName>
    </submittedName>
</protein>
<keyword evidence="5 6" id="KW-0472">Membrane</keyword>
<dbReference type="EMBL" id="FO082820">
    <property type="protein sequence ID" value="CCF19547.1"/>
    <property type="molecule type" value="Genomic_DNA"/>
</dbReference>
<dbReference type="InterPro" id="IPR001851">
    <property type="entry name" value="ABC_transp_permease"/>
</dbReference>
<dbReference type="PANTHER" id="PTHR47089:SF1">
    <property type="entry name" value="GUANOSINE ABC TRANSPORTER PERMEASE PROTEIN NUPP"/>
    <property type="match status" value="1"/>
</dbReference>
<dbReference type="GO" id="GO:0005886">
    <property type="term" value="C:plasma membrane"/>
    <property type="evidence" value="ECO:0007669"/>
    <property type="project" value="UniProtKB-SubCell"/>
</dbReference>
<evidence type="ECO:0000313" key="7">
    <source>
        <dbReference type="EMBL" id="CCF19547.1"/>
    </source>
</evidence>
<proteinExistence type="predicted"/>
<dbReference type="STRING" id="1125847.NT26_1823"/>
<keyword evidence="4 6" id="KW-1133">Transmembrane helix</keyword>
<feature type="transmembrane region" description="Helical" evidence="6">
    <location>
        <begin position="124"/>
        <end position="147"/>
    </location>
</feature>
<keyword evidence="8" id="KW-1185">Reference proteome</keyword>
<evidence type="ECO:0000256" key="6">
    <source>
        <dbReference type="SAM" id="Phobius"/>
    </source>
</evidence>
<feature type="transmembrane region" description="Helical" evidence="6">
    <location>
        <begin position="291"/>
        <end position="316"/>
    </location>
</feature>
<evidence type="ECO:0000256" key="3">
    <source>
        <dbReference type="ARBA" id="ARBA00022692"/>
    </source>
</evidence>
<name>L0NGX4_9HYPH</name>
<feature type="transmembrane region" description="Helical" evidence="6">
    <location>
        <begin position="101"/>
        <end position="118"/>
    </location>
</feature>
<keyword evidence="3 6" id="KW-0812">Transmembrane</keyword>
<sequence length="370" mass="40558">MIRRMRRRPMRIELQKRDRGGRLFSFISPLLALALTLFFGGLMFWFLGKDPVDALYSFFVEPLLEVWSLHELAIKAAPLILIAVGLAACYRSNNWNIGAEGQFTIGAITGAILPVLYPDWHSPAILPLMLVMGAIGGAIYAGIPALLKTRFNTNEILTSLMLVYIAQLFLDWLVRGPWRDPQGYNFPQTKAFVPEAVLPEILDSGRAHLAIVFALVAAVAIWFMIRFMLKGFQVSVIGQSERAGRFAGFSSRRMVWFAFLLSGALAGLAGISEVSGSIGHVQPAISPGYGFTAIIVAFLGRLNPLGIIASGFVLALTYLGGEAAQLSIGISDKVSRVFQGLLLFFVLSCDTLIHYRIRLVWRQATGAAHA</sequence>
<comment type="subcellular location">
    <subcellularLocation>
        <location evidence="1">Cell membrane</location>
        <topology evidence="1">Multi-pass membrane protein</topology>
    </subcellularLocation>
</comment>
<dbReference type="KEGG" id="rht:NT26_1823"/>
<evidence type="ECO:0000256" key="2">
    <source>
        <dbReference type="ARBA" id="ARBA00022475"/>
    </source>
</evidence>
<evidence type="ECO:0000256" key="4">
    <source>
        <dbReference type="ARBA" id="ARBA00022989"/>
    </source>
</evidence>
<feature type="transmembrane region" description="Helical" evidence="6">
    <location>
        <begin position="207"/>
        <end position="225"/>
    </location>
</feature>
<feature type="transmembrane region" description="Helical" evidence="6">
    <location>
        <begin position="67"/>
        <end position="89"/>
    </location>
</feature>
<evidence type="ECO:0000256" key="5">
    <source>
        <dbReference type="ARBA" id="ARBA00023136"/>
    </source>
</evidence>
<dbReference type="Pfam" id="PF02653">
    <property type="entry name" value="BPD_transp_2"/>
    <property type="match status" value="1"/>
</dbReference>
<evidence type="ECO:0000313" key="8">
    <source>
        <dbReference type="Proteomes" id="UP000010792"/>
    </source>
</evidence>
<keyword evidence="2" id="KW-1003">Cell membrane</keyword>
<evidence type="ECO:0000256" key="1">
    <source>
        <dbReference type="ARBA" id="ARBA00004651"/>
    </source>
</evidence>
<dbReference type="CDD" id="cd06580">
    <property type="entry name" value="TM_PBP1_transp_TpRbsC_like"/>
    <property type="match status" value="1"/>
</dbReference>
<dbReference type="AlphaFoldDB" id="L0NGX4"/>
<feature type="transmembrane region" description="Helical" evidence="6">
    <location>
        <begin position="337"/>
        <end position="357"/>
    </location>
</feature>
<gene>
    <name evidence="7" type="ORF">NT26_1823</name>
</gene>
<organism evidence="7 8">
    <name type="scientific">Pseudorhizobium banfieldiae</name>
    <dbReference type="NCBI Taxonomy" id="1125847"/>
    <lineage>
        <taxon>Bacteria</taxon>
        <taxon>Pseudomonadati</taxon>
        <taxon>Pseudomonadota</taxon>
        <taxon>Alphaproteobacteria</taxon>
        <taxon>Hyphomicrobiales</taxon>
        <taxon>Rhizobiaceae</taxon>
        <taxon>Rhizobium/Agrobacterium group</taxon>
        <taxon>Pseudorhizobium</taxon>
    </lineage>
</organism>
<feature type="transmembrane region" description="Helical" evidence="6">
    <location>
        <begin position="254"/>
        <end position="271"/>
    </location>
</feature>
<feature type="transmembrane region" description="Helical" evidence="6">
    <location>
        <begin position="21"/>
        <end position="47"/>
    </location>
</feature>
<dbReference type="GO" id="GO:0022857">
    <property type="term" value="F:transmembrane transporter activity"/>
    <property type="evidence" value="ECO:0007669"/>
    <property type="project" value="InterPro"/>
</dbReference>
<reference evidence="7 8" key="1">
    <citation type="journal article" date="2013" name="Genome Biol. Evol.">
        <title>Life in an arsenic-containing gold mine: genome and physiology of the autotrophic arsenite-oxidizing bacterium rhizobium sp. NT-26.</title>
        <authorList>
            <person name="Andres J."/>
            <person name="Arsene-Ploetze F."/>
            <person name="Barbe V."/>
            <person name="Brochier-Armanet C."/>
            <person name="Cleiss-Arnold J."/>
            <person name="Coppee J.Y."/>
            <person name="Dillies M.A."/>
            <person name="Geist"/>
            <person name="L"/>
            <person name="Joublin A."/>
            <person name="Koechler S."/>
            <person name="Lassalle F."/>
            <person name="Marchal M."/>
            <person name="Medigue C."/>
            <person name="Muller D."/>
            <person name="Nesme X."/>
            <person name="Plewniak F."/>
            <person name="Proux C."/>
            <person name="Ramirez-Bahena M.H."/>
            <person name="Schenowitz C."/>
            <person name="Sismeiro O."/>
            <person name="Vallenet D."/>
            <person name="Santini J.M."/>
            <person name="Bertin P.N."/>
        </authorList>
    </citation>
    <scope>NUCLEOTIDE SEQUENCE [LARGE SCALE GENOMIC DNA]</scope>
    <source>
        <strain evidence="7 8">NT-26</strain>
    </source>
</reference>